<dbReference type="InterPro" id="IPR001584">
    <property type="entry name" value="Integrase_cat-core"/>
</dbReference>
<dbReference type="PROSITE" id="PS50994">
    <property type="entry name" value="INTEGRASE"/>
    <property type="match status" value="1"/>
</dbReference>
<dbReference type="SUPFAM" id="SSF53098">
    <property type="entry name" value="Ribonuclease H-like"/>
    <property type="match status" value="1"/>
</dbReference>
<sequence>MIGKEKMSLEVREKAESIINQCKEKTGLPLNTLLNYAGIPRRTWFEWQGRRGVETKHNNNVKKHYYLTPDEVEKIVRYCMDNPLKGYRMQCWEMVDKNVAFVSCGSVYNVIKRYNLGKKWAEAAEMKKKGFDQPTAVHEQWHIDFSYIKIQGAFYYFLGILDGYSRRMLNWRLCQNMEGVNAEILLAETAELYPEAENPRIISDNGSQFISKDFKELVAFLEFGHTLTSANHPQSNGKLERFNKTLKNEHVRRTAYLDYQDAGVRMAQWIAYYNSQRLHSAIWYLTPNDVFNGRTSARLAERKEKLYTAFIKRQEYWRTKNAVS</sequence>
<dbReference type="Pfam" id="PF00665">
    <property type="entry name" value="rve"/>
    <property type="match status" value="1"/>
</dbReference>
<dbReference type="InterPro" id="IPR036397">
    <property type="entry name" value="RNaseH_sf"/>
</dbReference>
<proteinExistence type="predicted"/>
<organism evidence="2">
    <name type="scientific">uncultured bacterium contig00068</name>
    <dbReference type="NCBI Taxonomy" id="1181549"/>
    <lineage>
        <taxon>Bacteria</taxon>
        <taxon>environmental samples</taxon>
    </lineage>
</organism>
<protein>
    <submittedName>
        <fullName evidence="2">Integrase, catalytic region</fullName>
    </submittedName>
</protein>
<dbReference type="PANTHER" id="PTHR46889:SF4">
    <property type="entry name" value="TRANSPOSASE INSO FOR INSERTION SEQUENCE ELEMENT IS911B-RELATED"/>
    <property type="match status" value="1"/>
</dbReference>
<dbReference type="Gene3D" id="3.30.420.10">
    <property type="entry name" value="Ribonuclease H-like superfamily/Ribonuclease H"/>
    <property type="match status" value="1"/>
</dbReference>
<feature type="domain" description="Integrase catalytic" evidence="1">
    <location>
        <begin position="130"/>
        <end position="295"/>
    </location>
</feature>
<name>A0A806K1I7_9BACT</name>
<dbReference type="EMBL" id="JQ844246">
    <property type="protein sequence ID" value="AGS53728.1"/>
    <property type="molecule type" value="Genomic_DNA"/>
</dbReference>
<dbReference type="PANTHER" id="PTHR46889">
    <property type="entry name" value="TRANSPOSASE INSF FOR INSERTION SEQUENCE IS3B-RELATED"/>
    <property type="match status" value="1"/>
</dbReference>
<evidence type="ECO:0000259" key="1">
    <source>
        <dbReference type="PROSITE" id="PS50994"/>
    </source>
</evidence>
<dbReference type="InterPro" id="IPR012337">
    <property type="entry name" value="RNaseH-like_sf"/>
</dbReference>
<reference evidence="2" key="1">
    <citation type="submission" date="2012-03" db="EMBL/GenBank/DDBJ databases">
        <title>Functional metagenomics reveals considerable lignocellulase gene clusters in the gut microbiome of a wood-feeding higher termite.</title>
        <authorList>
            <person name="Liu N."/>
        </authorList>
    </citation>
    <scope>NUCLEOTIDE SEQUENCE</scope>
</reference>
<evidence type="ECO:0000313" key="2">
    <source>
        <dbReference type="EMBL" id="AGS53728.1"/>
    </source>
</evidence>
<dbReference type="GO" id="GO:0003676">
    <property type="term" value="F:nucleic acid binding"/>
    <property type="evidence" value="ECO:0007669"/>
    <property type="project" value="InterPro"/>
</dbReference>
<dbReference type="Pfam" id="PF13333">
    <property type="entry name" value="rve_2"/>
    <property type="match status" value="1"/>
</dbReference>
<dbReference type="InterPro" id="IPR050900">
    <property type="entry name" value="Transposase_IS3/IS150/IS904"/>
</dbReference>
<dbReference type="GO" id="GO:0015074">
    <property type="term" value="P:DNA integration"/>
    <property type="evidence" value="ECO:0007669"/>
    <property type="project" value="InterPro"/>
</dbReference>
<dbReference type="AlphaFoldDB" id="A0A806K1I7"/>
<accession>A0A806K1I7</accession>